<keyword evidence="3" id="KW-1185">Reference proteome</keyword>
<dbReference type="AlphaFoldDB" id="A0AA48HB27"/>
<dbReference type="Gene3D" id="3.30.2310.20">
    <property type="entry name" value="RelE-like"/>
    <property type="match status" value="1"/>
</dbReference>
<evidence type="ECO:0008006" key="4">
    <source>
        <dbReference type="Google" id="ProtNLM"/>
    </source>
</evidence>
<evidence type="ECO:0000313" key="2">
    <source>
        <dbReference type="EMBL" id="BDW87142.1"/>
    </source>
</evidence>
<gene>
    <name evidence="2" type="ORF">MACH21_33190</name>
</gene>
<dbReference type="Proteomes" id="UP001337723">
    <property type="component" value="Chromosome"/>
</dbReference>
<dbReference type="Pfam" id="PF05016">
    <property type="entry name" value="ParE_toxin"/>
    <property type="match status" value="1"/>
</dbReference>
<evidence type="ECO:0000256" key="1">
    <source>
        <dbReference type="ARBA" id="ARBA00022649"/>
    </source>
</evidence>
<dbReference type="InterPro" id="IPR007712">
    <property type="entry name" value="RelE/ParE_toxin"/>
</dbReference>
<dbReference type="KEGG" id="rmai:MACH21_33190"/>
<name>A0AA48HB27_9RHOB</name>
<organism evidence="2 3">
    <name type="scientific">Roseicyclus marinus</name>
    <dbReference type="NCBI Taxonomy" id="2161673"/>
    <lineage>
        <taxon>Bacteria</taxon>
        <taxon>Pseudomonadati</taxon>
        <taxon>Pseudomonadota</taxon>
        <taxon>Alphaproteobacteria</taxon>
        <taxon>Rhodobacterales</taxon>
        <taxon>Roseobacteraceae</taxon>
        <taxon>Roseicyclus</taxon>
    </lineage>
</organism>
<dbReference type="EMBL" id="AP027266">
    <property type="protein sequence ID" value="BDW87142.1"/>
    <property type="molecule type" value="Genomic_DNA"/>
</dbReference>
<sequence>MNYRIERQEAVESDLVSISDFLLRSFEAFGHSAEEAEAIVLERLEGFLHALQGLAKAPYRGSLRPEMGLGIRNVTMDRFIVYFDVNEDMRVVRILAIFYGGQDHTRRMLARMLR</sequence>
<accession>A0AA48HB27</accession>
<proteinExistence type="predicted"/>
<dbReference type="InterPro" id="IPR035093">
    <property type="entry name" value="RelE/ParE_toxin_dom_sf"/>
</dbReference>
<dbReference type="RefSeq" id="WP_338273226.1">
    <property type="nucleotide sequence ID" value="NZ_AP027266.1"/>
</dbReference>
<reference evidence="2 3" key="1">
    <citation type="submission" date="2023-01" db="EMBL/GenBank/DDBJ databases">
        <title>Complete genome sequence of Roseicyclus marinus strain Dej080120_10.</title>
        <authorList>
            <person name="Ueki S."/>
            <person name="Maruyama F."/>
        </authorList>
    </citation>
    <scope>NUCLEOTIDE SEQUENCE [LARGE SCALE GENOMIC DNA]</scope>
    <source>
        <strain evidence="2 3">Dej080120_10</strain>
    </source>
</reference>
<evidence type="ECO:0000313" key="3">
    <source>
        <dbReference type="Proteomes" id="UP001337723"/>
    </source>
</evidence>
<protein>
    <recommendedName>
        <fullName evidence="4">Toxin ParE1/3/4</fullName>
    </recommendedName>
</protein>
<keyword evidence="1" id="KW-1277">Toxin-antitoxin system</keyword>